<dbReference type="EMBL" id="BPLR01021496">
    <property type="protein sequence ID" value="GIX90357.1"/>
    <property type="molecule type" value="Genomic_DNA"/>
</dbReference>
<protein>
    <submittedName>
        <fullName evidence="1">Uncharacterized protein</fullName>
    </submittedName>
</protein>
<proteinExistence type="predicted"/>
<sequence>MRGFPDYPGANVMFEMLQVIVAEDAFY</sequence>
<feature type="non-terminal residue" evidence="1">
    <location>
        <position position="27"/>
    </location>
</feature>
<dbReference type="AlphaFoldDB" id="A0AAV4P5C7"/>
<name>A0AAV4P5C7_CAEEX</name>
<gene>
    <name evidence="1" type="ORF">CEXT_216841</name>
</gene>
<reference evidence="1 2" key="1">
    <citation type="submission" date="2021-06" db="EMBL/GenBank/DDBJ databases">
        <title>Caerostris extrusa draft genome.</title>
        <authorList>
            <person name="Kono N."/>
            <person name="Arakawa K."/>
        </authorList>
    </citation>
    <scope>NUCLEOTIDE SEQUENCE [LARGE SCALE GENOMIC DNA]</scope>
</reference>
<accession>A0AAV4P5C7</accession>
<comment type="caution">
    <text evidence="1">The sequence shown here is derived from an EMBL/GenBank/DDBJ whole genome shotgun (WGS) entry which is preliminary data.</text>
</comment>
<keyword evidence="2" id="KW-1185">Reference proteome</keyword>
<dbReference type="Proteomes" id="UP001054945">
    <property type="component" value="Unassembled WGS sequence"/>
</dbReference>
<evidence type="ECO:0000313" key="2">
    <source>
        <dbReference type="Proteomes" id="UP001054945"/>
    </source>
</evidence>
<evidence type="ECO:0000313" key="1">
    <source>
        <dbReference type="EMBL" id="GIX90357.1"/>
    </source>
</evidence>
<organism evidence="1 2">
    <name type="scientific">Caerostris extrusa</name>
    <name type="common">Bark spider</name>
    <name type="synonym">Caerostris bankana</name>
    <dbReference type="NCBI Taxonomy" id="172846"/>
    <lineage>
        <taxon>Eukaryota</taxon>
        <taxon>Metazoa</taxon>
        <taxon>Ecdysozoa</taxon>
        <taxon>Arthropoda</taxon>
        <taxon>Chelicerata</taxon>
        <taxon>Arachnida</taxon>
        <taxon>Araneae</taxon>
        <taxon>Araneomorphae</taxon>
        <taxon>Entelegynae</taxon>
        <taxon>Araneoidea</taxon>
        <taxon>Araneidae</taxon>
        <taxon>Caerostris</taxon>
    </lineage>
</organism>